<comment type="caution">
    <text evidence="2">The sequence shown here is derived from an EMBL/GenBank/DDBJ whole genome shotgun (WGS) entry which is preliminary data.</text>
</comment>
<evidence type="ECO:0000256" key="1">
    <source>
        <dbReference type="SAM" id="MobiDB-lite"/>
    </source>
</evidence>
<evidence type="ECO:0000313" key="3">
    <source>
        <dbReference type="Proteomes" id="UP000824540"/>
    </source>
</evidence>
<name>A0A8T2NZZ6_9TELE</name>
<dbReference type="Proteomes" id="UP000824540">
    <property type="component" value="Unassembled WGS sequence"/>
</dbReference>
<dbReference type="EMBL" id="JAFBMS010000017">
    <property type="protein sequence ID" value="KAG9345659.1"/>
    <property type="molecule type" value="Genomic_DNA"/>
</dbReference>
<sequence length="148" mass="15933">MKDPGAEWALRGWADEPGKPISVSLPLLRTPPLFASLSSLSAGAYCSGESDHHHASRTTQGGLACARQPRASLSAAPSHLAMPTRSAPRSPSTECLLLQTTTLLRRIWHSRKGLLDIQLLPHLTPPHCPDPAPVPIWTIRFVQSGSPI</sequence>
<organism evidence="2 3">
    <name type="scientific">Albula glossodonta</name>
    <name type="common">roundjaw bonefish</name>
    <dbReference type="NCBI Taxonomy" id="121402"/>
    <lineage>
        <taxon>Eukaryota</taxon>
        <taxon>Metazoa</taxon>
        <taxon>Chordata</taxon>
        <taxon>Craniata</taxon>
        <taxon>Vertebrata</taxon>
        <taxon>Euteleostomi</taxon>
        <taxon>Actinopterygii</taxon>
        <taxon>Neopterygii</taxon>
        <taxon>Teleostei</taxon>
        <taxon>Albuliformes</taxon>
        <taxon>Albulidae</taxon>
        <taxon>Albula</taxon>
    </lineage>
</organism>
<protein>
    <submittedName>
        <fullName evidence="2">Uncharacterized protein</fullName>
    </submittedName>
</protein>
<accession>A0A8T2NZZ6</accession>
<gene>
    <name evidence="2" type="ORF">JZ751_008803</name>
</gene>
<evidence type="ECO:0000313" key="2">
    <source>
        <dbReference type="EMBL" id="KAG9345659.1"/>
    </source>
</evidence>
<proteinExistence type="predicted"/>
<dbReference type="AlphaFoldDB" id="A0A8T2NZZ6"/>
<keyword evidence="3" id="KW-1185">Reference proteome</keyword>
<reference evidence="2" key="1">
    <citation type="thesis" date="2021" institute="BYU ScholarsArchive" country="Provo, UT, USA">
        <title>Applications of and Algorithms for Genome Assembly and Genomic Analyses with an Emphasis on Marine Teleosts.</title>
        <authorList>
            <person name="Pickett B.D."/>
        </authorList>
    </citation>
    <scope>NUCLEOTIDE SEQUENCE</scope>
    <source>
        <strain evidence="2">HI-2016</strain>
    </source>
</reference>
<feature type="region of interest" description="Disordered" evidence="1">
    <location>
        <begin position="48"/>
        <end position="68"/>
    </location>
</feature>